<comment type="caution">
    <text evidence="1">The sequence shown here is derived from an EMBL/GenBank/DDBJ whole genome shotgun (WGS) entry which is preliminary data.</text>
</comment>
<dbReference type="PROSITE" id="PS51608">
    <property type="entry name" value="SAM_MT_UBIE"/>
    <property type="match status" value="1"/>
</dbReference>
<name>A0ABQ6IV80_9MICO</name>
<evidence type="ECO:0000313" key="2">
    <source>
        <dbReference type="Proteomes" id="UP001157126"/>
    </source>
</evidence>
<accession>A0ABQ6IV80</accession>
<dbReference type="Pfam" id="PF01209">
    <property type="entry name" value="Ubie_methyltran"/>
    <property type="match status" value="1"/>
</dbReference>
<evidence type="ECO:0000313" key="1">
    <source>
        <dbReference type="EMBL" id="GMA40642.1"/>
    </source>
</evidence>
<dbReference type="SUPFAM" id="SSF53335">
    <property type="entry name" value="S-adenosyl-L-methionine-dependent methyltransferases"/>
    <property type="match status" value="1"/>
</dbReference>
<dbReference type="EMBL" id="BSUO01000001">
    <property type="protein sequence ID" value="GMA40642.1"/>
    <property type="molecule type" value="Genomic_DNA"/>
</dbReference>
<dbReference type="InterPro" id="IPR029063">
    <property type="entry name" value="SAM-dependent_MTases_sf"/>
</dbReference>
<keyword evidence="2" id="KW-1185">Reference proteome</keyword>
<protein>
    <submittedName>
        <fullName evidence="1">Uncharacterized protein</fullName>
    </submittedName>
</protein>
<sequence>MTRPGGRLVICEFSTPRQAAFRRVYMTYLMGSLPRVARTVASDPESYVYLAESIRDWPDQESLATSIGRAGWRGVEWRNLMNGIVAIHRATA</sequence>
<proteinExistence type="predicted"/>
<gene>
    <name evidence="1" type="ORF">GCM10025883_26870</name>
</gene>
<organism evidence="1 2">
    <name type="scientific">Mobilicoccus caccae</name>
    <dbReference type="NCBI Taxonomy" id="1859295"/>
    <lineage>
        <taxon>Bacteria</taxon>
        <taxon>Bacillati</taxon>
        <taxon>Actinomycetota</taxon>
        <taxon>Actinomycetes</taxon>
        <taxon>Micrococcales</taxon>
        <taxon>Dermatophilaceae</taxon>
        <taxon>Mobilicoccus</taxon>
    </lineage>
</organism>
<dbReference type="Gene3D" id="3.40.50.150">
    <property type="entry name" value="Vaccinia Virus protein VP39"/>
    <property type="match status" value="1"/>
</dbReference>
<reference evidence="2" key="1">
    <citation type="journal article" date="2019" name="Int. J. Syst. Evol. Microbiol.">
        <title>The Global Catalogue of Microorganisms (GCM) 10K type strain sequencing project: providing services to taxonomists for standard genome sequencing and annotation.</title>
        <authorList>
            <consortium name="The Broad Institute Genomics Platform"/>
            <consortium name="The Broad Institute Genome Sequencing Center for Infectious Disease"/>
            <person name="Wu L."/>
            <person name="Ma J."/>
        </authorList>
    </citation>
    <scope>NUCLEOTIDE SEQUENCE [LARGE SCALE GENOMIC DNA]</scope>
    <source>
        <strain evidence="2">NBRC 113072</strain>
    </source>
</reference>
<dbReference type="InterPro" id="IPR004033">
    <property type="entry name" value="UbiE/COQ5_MeTrFase"/>
</dbReference>
<dbReference type="Proteomes" id="UP001157126">
    <property type="component" value="Unassembled WGS sequence"/>
</dbReference>